<keyword evidence="5" id="KW-1185">Reference proteome</keyword>
<sequence length="394" mass="44023">MKERYIETENGPLWTASAGEGVPVVLLSGGPGDCFYLEEAAEMLAGRCRVIAVDARGCGRSGGGGGYGLDEAVGDLETIRENCGFEKWTVLGHSWGGDLALAYTIKKPERVQALISISATGVQNDRDWKTAYRERRDQNLEEEPAFQFPHSPEVHRSLLTDWRRFIKRPELLCEIAGTRIPSLFVTGEEDIRPSWPVEQVARLVPRSSYRKIAGAGHFIWLQKDRELKRVITGFLDQLETQDVHIRKLEDDEPLPINLLLLADPSEQIVKSYTKRGETYVALCGDPQEPVGVYVLLPTRPETVELVNVAAAEDRQGKGIGRQLVMHAIETAKRSGYHTIEIGTGNSSVGQLALYQKCGFTITGVDRDFFVRHYPEPITENGIRCRDMIRLSMDL</sequence>
<proteinExistence type="inferred from homology"/>
<dbReference type="CDD" id="cd04301">
    <property type="entry name" value="NAT_SF"/>
    <property type="match status" value="1"/>
</dbReference>
<dbReference type="EMBL" id="PDOF01000004">
    <property type="protein sequence ID" value="PYZ95555.1"/>
    <property type="molecule type" value="Genomic_DNA"/>
</dbReference>
<dbReference type="InterPro" id="IPR000182">
    <property type="entry name" value="GNAT_dom"/>
</dbReference>
<dbReference type="AlphaFoldDB" id="A0A2W0HE18"/>
<dbReference type="Gene3D" id="3.40.50.1820">
    <property type="entry name" value="alpha/beta hydrolase"/>
    <property type="match status" value="1"/>
</dbReference>
<dbReference type="GO" id="GO:0004177">
    <property type="term" value="F:aminopeptidase activity"/>
    <property type="evidence" value="ECO:0007669"/>
    <property type="project" value="UniProtKB-EC"/>
</dbReference>
<name>A0A2W0HE18_9BACI</name>
<gene>
    <name evidence="4" type="ORF">CR205_18675</name>
</gene>
<evidence type="ECO:0000256" key="2">
    <source>
        <dbReference type="ARBA" id="ARBA00022801"/>
    </source>
</evidence>
<accession>A0A2W0HE18</accession>
<dbReference type="GO" id="GO:0016747">
    <property type="term" value="F:acyltransferase activity, transferring groups other than amino-acyl groups"/>
    <property type="evidence" value="ECO:0007669"/>
    <property type="project" value="InterPro"/>
</dbReference>
<dbReference type="PROSITE" id="PS51186">
    <property type="entry name" value="GNAT"/>
    <property type="match status" value="1"/>
</dbReference>
<dbReference type="Gene3D" id="3.40.630.30">
    <property type="match status" value="1"/>
</dbReference>
<keyword evidence="2" id="KW-0378">Hydrolase</keyword>
<dbReference type="InterPro" id="IPR050266">
    <property type="entry name" value="AB_hydrolase_sf"/>
</dbReference>
<dbReference type="PRINTS" id="PR00111">
    <property type="entry name" value="ABHYDROLASE"/>
</dbReference>
<dbReference type="PRINTS" id="PR00793">
    <property type="entry name" value="PROAMNOPTASE"/>
</dbReference>
<dbReference type="InterPro" id="IPR002410">
    <property type="entry name" value="Peptidase_S33"/>
</dbReference>
<reference evidence="4 5" key="1">
    <citation type="submission" date="2017-10" db="EMBL/GenBank/DDBJ databases">
        <title>Bacillus sp. nov., a halophilic bacterium isolated from a Yangshapao Lake.</title>
        <authorList>
            <person name="Wang H."/>
        </authorList>
    </citation>
    <scope>NUCLEOTIDE SEQUENCE [LARGE SCALE GENOMIC DNA]</scope>
    <source>
        <strain evidence="4 5">YSP-3</strain>
    </source>
</reference>
<dbReference type="PANTHER" id="PTHR43798">
    <property type="entry name" value="MONOACYLGLYCEROL LIPASE"/>
    <property type="match status" value="1"/>
</dbReference>
<evidence type="ECO:0000259" key="3">
    <source>
        <dbReference type="PROSITE" id="PS51186"/>
    </source>
</evidence>
<evidence type="ECO:0000313" key="4">
    <source>
        <dbReference type="EMBL" id="PYZ95555.1"/>
    </source>
</evidence>
<organism evidence="4 5">
    <name type="scientific">Alteribacter lacisalsi</name>
    <dbReference type="NCBI Taxonomy" id="2045244"/>
    <lineage>
        <taxon>Bacteria</taxon>
        <taxon>Bacillati</taxon>
        <taxon>Bacillota</taxon>
        <taxon>Bacilli</taxon>
        <taxon>Bacillales</taxon>
        <taxon>Bacillaceae</taxon>
        <taxon>Alteribacter</taxon>
    </lineage>
</organism>
<dbReference type="InterPro" id="IPR029058">
    <property type="entry name" value="AB_hydrolase_fold"/>
</dbReference>
<dbReference type="GO" id="GO:0006508">
    <property type="term" value="P:proteolysis"/>
    <property type="evidence" value="ECO:0007669"/>
    <property type="project" value="InterPro"/>
</dbReference>
<dbReference type="Pfam" id="PF00583">
    <property type="entry name" value="Acetyltransf_1"/>
    <property type="match status" value="1"/>
</dbReference>
<comment type="caution">
    <text evidence="4">The sequence shown here is derived from an EMBL/GenBank/DDBJ whole genome shotgun (WGS) entry which is preliminary data.</text>
</comment>
<evidence type="ECO:0000256" key="1">
    <source>
        <dbReference type="ARBA" id="ARBA00010088"/>
    </source>
</evidence>
<comment type="similarity">
    <text evidence="1">Belongs to the peptidase S33 family.</text>
</comment>
<dbReference type="InterPro" id="IPR000073">
    <property type="entry name" value="AB_hydrolase_1"/>
</dbReference>
<evidence type="ECO:0000313" key="5">
    <source>
        <dbReference type="Proteomes" id="UP000248066"/>
    </source>
</evidence>
<dbReference type="SUPFAM" id="SSF55729">
    <property type="entry name" value="Acyl-CoA N-acyltransferases (Nat)"/>
    <property type="match status" value="1"/>
</dbReference>
<dbReference type="OrthoDB" id="9775557at2"/>
<feature type="domain" description="N-acetyltransferase" evidence="3">
    <location>
        <begin position="243"/>
        <end position="380"/>
    </location>
</feature>
<protein>
    <recommendedName>
        <fullName evidence="3">N-acetyltransferase domain-containing protein</fullName>
    </recommendedName>
</protein>
<dbReference type="SUPFAM" id="SSF53474">
    <property type="entry name" value="alpha/beta-Hydrolases"/>
    <property type="match status" value="1"/>
</dbReference>
<dbReference type="Proteomes" id="UP000248066">
    <property type="component" value="Unassembled WGS sequence"/>
</dbReference>
<dbReference type="Pfam" id="PF00561">
    <property type="entry name" value="Abhydrolase_1"/>
    <property type="match status" value="1"/>
</dbReference>
<dbReference type="InterPro" id="IPR016181">
    <property type="entry name" value="Acyl_CoA_acyltransferase"/>
</dbReference>